<accession>A0A6A4Q332</accession>
<gene>
    <name evidence="1" type="ORF">Lalb_Chr08g0234781</name>
</gene>
<dbReference type="OrthoDB" id="1436940at2759"/>
<dbReference type="EMBL" id="WOCE01000008">
    <property type="protein sequence ID" value="KAE9608367.1"/>
    <property type="molecule type" value="Genomic_DNA"/>
</dbReference>
<comment type="caution">
    <text evidence="1">The sequence shown here is derived from an EMBL/GenBank/DDBJ whole genome shotgun (WGS) entry which is preliminary data.</text>
</comment>
<sequence>MLGRLKGRTQGRGYGISRGNATKICTFCGRERYTTDVCYYKHGFPSNFGKQRNKNGTEGIMKSANLIVSGNENDMNAANDNNLF</sequence>
<name>A0A6A4Q332_LUPAL</name>
<proteinExistence type="predicted"/>
<protein>
    <recommendedName>
        <fullName evidence="3">Transcription factor interactor and regulator CCHC(Zn) family</fullName>
    </recommendedName>
</protein>
<evidence type="ECO:0000313" key="2">
    <source>
        <dbReference type="Proteomes" id="UP000447434"/>
    </source>
</evidence>
<evidence type="ECO:0000313" key="1">
    <source>
        <dbReference type="EMBL" id="KAE9608367.1"/>
    </source>
</evidence>
<reference evidence="2" key="1">
    <citation type="journal article" date="2020" name="Nat. Commun.">
        <title>Genome sequence of the cluster root forming white lupin.</title>
        <authorList>
            <person name="Hufnagel B."/>
            <person name="Marques A."/>
            <person name="Soriano A."/>
            <person name="Marques L."/>
            <person name="Divol F."/>
            <person name="Doumas P."/>
            <person name="Sallet E."/>
            <person name="Mancinotti D."/>
            <person name="Carrere S."/>
            <person name="Marande W."/>
            <person name="Arribat S."/>
            <person name="Keller J."/>
            <person name="Huneau C."/>
            <person name="Blein T."/>
            <person name="Aime D."/>
            <person name="Laguerre M."/>
            <person name="Taylor J."/>
            <person name="Schubert V."/>
            <person name="Nelson M."/>
            <person name="Geu-Flores F."/>
            <person name="Crespi M."/>
            <person name="Gallardo-Guerrero K."/>
            <person name="Delaux P.-M."/>
            <person name="Salse J."/>
            <person name="Berges H."/>
            <person name="Guyot R."/>
            <person name="Gouzy J."/>
            <person name="Peret B."/>
        </authorList>
    </citation>
    <scope>NUCLEOTIDE SEQUENCE [LARGE SCALE GENOMIC DNA]</scope>
    <source>
        <strain evidence="2">cv. Amiga</strain>
    </source>
</reference>
<evidence type="ECO:0008006" key="3">
    <source>
        <dbReference type="Google" id="ProtNLM"/>
    </source>
</evidence>
<organism evidence="1 2">
    <name type="scientific">Lupinus albus</name>
    <name type="common">White lupine</name>
    <name type="synonym">Lupinus termis</name>
    <dbReference type="NCBI Taxonomy" id="3870"/>
    <lineage>
        <taxon>Eukaryota</taxon>
        <taxon>Viridiplantae</taxon>
        <taxon>Streptophyta</taxon>
        <taxon>Embryophyta</taxon>
        <taxon>Tracheophyta</taxon>
        <taxon>Spermatophyta</taxon>
        <taxon>Magnoliopsida</taxon>
        <taxon>eudicotyledons</taxon>
        <taxon>Gunneridae</taxon>
        <taxon>Pentapetalae</taxon>
        <taxon>rosids</taxon>
        <taxon>fabids</taxon>
        <taxon>Fabales</taxon>
        <taxon>Fabaceae</taxon>
        <taxon>Papilionoideae</taxon>
        <taxon>50 kb inversion clade</taxon>
        <taxon>genistoids sensu lato</taxon>
        <taxon>core genistoids</taxon>
        <taxon>Genisteae</taxon>
        <taxon>Lupinus</taxon>
    </lineage>
</organism>
<keyword evidence="2" id="KW-1185">Reference proteome</keyword>
<dbReference type="Proteomes" id="UP000447434">
    <property type="component" value="Chromosome 8"/>
</dbReference>
<dbReference type="AlphaFoldDB" id="A0A6A4Q332"/>